<dbReference type="GO" id="GO:0016887">
    <property type="term" value="F:ATP hydrolysis activity"/>
    <property type="evidence" value="ECO:0007669"/>
    <property type="project" value="InterPro"/>
</dbReference>
<dbReference type="InterPro" id="IPR036890">
    <property type="entry name" value="HATPase_C_sf"/>
</dbReference>
<dbReference type="InterPro" id="IPR020575">
    <property type="entry name" value="Hsp90_N"/>
</dbReference>
<evidence type="ECO:0000313" key="6">
    <source>
        <dbReference type="Proteomes" id="UP000694546"/>
    </source>
</evidence>
<protein>
    <submittedName>
        <fullName evidence="5">Heat shock protein 90, alpha (cytosolic), class B member 1</fullName>
    </submittedName>
</protein>
<comment type="similarity">
    <text evidence="1">Belongs to the heat shock protein 90 family.</text>
</comment>
<keyword evidence="2" id="KW-0547">Nucleotide-binding</keyword>
<evidence type="ECO:0000256" key="4">
    <source>
        <dbReference type="ARBA" id="ARBA00023186"/>
    </source>
</evidence>
<dbReference type="Proteomes" id="UP000694546">
    <property type="component" value="Chromosome 21"/>
</dbReference>
<dbReference type="GO" id="GO:0051082">
    <property type="term" value="F:unfolded protein binding"/>
    <property type="evidence" value="ECO:0007669"/>
    <property type="project" value="InterPro"/>
</dbReference>
<evidence type="ECO:0000256" key="3">
    <source>
        <dbReference type="ARBA" id="ARBA00022840"/>
    </source>
</evidence>
<organism evidence="5 6">
    <name type="scientific">Gadus morhua</name>
    <name type="common">Atlantic cod</name>
    <dbReference type="NCBI Taxonomy" id="8049"/>
    <lineage>
        <taxon>Eukaryota</taxon>
        <taxon>Metazoa</taxon>
        <taxon>Chordata</taxon>
        <taxon>Craniata</taxon>
        <taxon>Vertebrata</taxon>
        <taxon>Euteleostomi</taxon>
        <taxon>Actinopterygii</taxon>
        <taxon>Neopterygii</taxon>
        <taxon>Teleostei</taxon>
        <taxon>Neoteleostei</taxon>
        <taxon>Acanthomorphata</taxon>
        <taxon>Zeiogadaria</taxon>
        <taxon>Gadariae</taxon>
        <taxon>Gadiformes</taxon>
        <taxon>Gadoidei</taxon>
        <taxon>Gadidae</taxon>
        <taxon>Gadus</taxon>
    </lineage>
</organism>
<dbReference type="PANTHER" id="PTHR11528">
    <property type="entry name" value="HEAT SHOCK PROTEIN 90 FAMILY MEMBER"/>
    <property type="match status" value="1"/>
</dbReference>
<dbReference type="GeneTree" id="ENSGT01020000230401"/>
<keyword evidence="4" id="KW-0143">Chaperone</keyword>
<dbReference type="InterPro" id="IPR001404">
    <property type="entry name" value="Hsp90_fam"/>
</dbReference>
<evidence type="ECO:0000256" key="2">
    <source>
        <dbReference type="ARBA" id="ARBA00022741"/>
    </source>
</evidence>
<gene>
    <name evidence="5" type="primary">HSP90AB1</name>
</gene>
<dbReference type="Gene3D" id="3.30.565.10">
    <property type="entry name" value="Histidine kinase-like ATPase, C-terminal domain"/>
    <property type="match status" value="1"/>
</dbReference>
<dbReference type="Ensembl" id="ENSGMOT00000047345.1">
    <property type="protein sequence ID" value="ENSGMOP00000049784.1"/>
    <property type="gene ID" value="ENSGMOG00000014067.2"/>
</dbReference>
<dbReference type="SUPFAM" id="SSF55874">
    <property type="entry name" value="ATPase domain of HSP90 chaperone/DNA topoisomerase II/histidine kinase"/>
    <property type="match status" value="1"/>
</dbReference>
<accession>A0A8C5FNL4</accession>
<dbReference type="AlphaFoldDB" id="A0A8C5FNL4"/>
<reference evidence="5" key="2">
    <citation type="submission" date="2025-09" db="UniProtKB">
        <authorList>
            <consortium name="Ensembl"/>
        </authorList>
    </citation>
    <scope>IDENTIFICATION</scope>
</reference>
<reference evidence="5" key="1">
    <citation type="submission" date="2025-08" db="UniProtKB">
        <authorList>
            <consortium name="Ensembl"/>
        </authorList>
    </citation>
    <scope>IDENTIFICATION</scope>
</reference>
<sequence>MPEDMRQEEEPETFAFQAEIAQLMSLIINTFYSNKEIFLRELISNASDALDKIRYESLTDPTKLDDGKELKIDVIPDVATHSNRIYRMIKLGLGELALLLQPWRVS</sequence>
<dbReference type="GO" id="GO:0005524">
    <property type="term" value="F:ATP binding"/>
    <property type="evidence" value="ECO:0007669"/>
    <property type="project" value="UniProtKB-KW"/>
</dbReference>
<dbReference type="GO" id="GO:0140662">
    <property type="term" value="F:ATP-dependent protein folding chaperone"/>
    <property type="evidence" value="ECO:0007669"/>
    <property type="project" value="InterPro"/>
</dbReference>
<keyword evidence="6" id="KW-1185">Reference proteome</keyword>
<dbReference type="PRINTS" id="PR00775">
    <property type="entry name" value="HEATSHOCK90"/>
</dbReference>
<name>A0A8C5FNL4_GADMO</name>
<evidence type="ECO:0000256" key="1">
    <source>
        <dbReference type="ARBA" id="ARBA00008239"/>
    </source>
</evidence>
<proteinExistence type="inferred from homology"/>
<dbReference type="InterPro" id="IPR019805">
    <property type="entry name" value="Heat_shock_protein_90_CS"/>
</dbReference>
<dbReference type="PROSITE" id="PS00298">
    <property type="entry name" value="HSP90"/>
    <property type="match status" value="1"/>
</dbReference>
<evidence type="ECO:0000313" key="5">
    <source>
        <dbReference type="Ensembl" id="ENSGMOP00000049784.1"/>
    </source>
</evidence>
<keyword evidence="3" id="KW-0067">ATP-binding</keyword>